<dbReference type="GO" id="GO:0016020">
    <property type="term" value="C:membrane"/>
    <property type="evidence" value="ECO:0007669"/>
    <property type="project" value="TreeGrafter"/>
</dbReference>
<dbReference type="CDD" id="cd05907">
    <property type="entry name" value="VL_LC_FACS_like"/>
    <property type="match status" value="1"/>
</dbReference>
<proteinExistence type="predicted"/>
<dbReference type="GO" id="GO:0004467">
    <property type="term" value="F:long-chain fatty acid-CoA ligase activity"/>
    <property type="evidence" value="ECO:0007669"/>
    <property type="project" value="UniProtKB-EC"/>
</dbReference>
<dbReference type="Pfam" id="PF00501">
    <property type="entry name" value="AMP-binding"/>
    <property type="match status" value="1"/>
</dbReference>
<dbReference type="PANTHER" id="PTHR43272:SF32">
    <property type="entry name" value="AMP-DEPENDENT SYNTHETASE_LIGASE DOMAIN-CONTAINING PROTEIN"/>
    <property type="match status" value="1"/>
</dbReference>
<dbReference type="AlphaFoldDB" id="A0A075GQ08"/>
<dbReference type="InterPro" id="IPR020845">
    <property type="entry name" value="AMP-binding_CS"/>
</dbReference>
<accession>A0A075GQ08</accession>
<reference evidence="5" key="1">
    <citation type="journal article" date="2014" name="Genome Biol. Evol.">
        <title>Pangenome evidence for extensive interdomain horizontal transfer affecting lineage core and shell genes in uncultured planktonic thaumarchaeota and euryarchaeota.</title>
        <authorList>
            <person name="Deschamps P."/>
            <person name="Zivanovic Y."/>
            <person name="Moreira D."/>
            <person name="Rodriguez-Valera F."/>
            <person name="Lopez-Garcia P."/>
        </authorList>
    </citation>
    <scope>NUCLEOTIDE SEQUENCE</scope>
</reference>
<dbReference type="Gene3D" id="3.40.50.12780">
    <property type="entry name" value="N-terminal domain of ligase-like"/>
    <property type="match status" value="1"/>
</dbReference>
<dbReference type="EC" id="6.2.1.3" evidence="5"/>
<evidence type="ECO:0000259" key="4">
    <source>
        <dbReference type="Pfam" id="PF00501"/>
    </source>
</evidence>
<keyword evidence="1 5" id="KW-0436">Ligase</keyword>
<evidence type="ECO:0000256" key="2">
    <source>
        <dbReference type="ARBA" id="ARBA00022832"/>
    </source>
</evidence>
<dbReference type="SUPFAM" id="SSF56801">
    <property type="entry name" value="Acetyl-CoA synthetase-like"/>
    <property type="match status" value="1"/>
</dbReference>
<dbReference type="PROSITE" id="PS00455">
    <property type="entry name" value="AMP_BINDING"/>
    <property type="match status" value="1"/>
</dbReference>
<keyword evidence="3" id="KW-0443">Lipid metabolism</keyword>
<dbReference type="PANTHER" id="PTHR43272">
    <property type="entry name" value="LONG-CHAIN-FATTY-ACID--COA LIGASE"/>
    <property type="match status" value="1"/>
</dbReference>
<evidence type="ECO:0000256" key="3">
    <source>
        <dbReference type="ARBA" id="ARBA00023098"/>
    </source>
</evidence>
<evidence type="ECO:0000256" key="1">
    <source>
        <dbReference type="ARBA" id="ARBA00022598"/>
    </source>
</evidence>
<sequence length="593" mass="65021">MASTTPSRLLENAMKYADQPALSSPSGDDWRTETWSEVTEFVMDIAKSLVALGFEPGDKLSIYSYNRREWYGGYLAAQMAGGAGVGIYHTSSAEEVEWVAGNSESKVMFVGDNPMAAGDESKMPQHRLMQVIDALDAVEHFVLLPGVGGVEHERMITWDAFIGHGSGVESATLHARVGALTDADTSALIYTSGTTGNPKGVELTHGNWNFEVKAADFAFLFTQGERYVSWLPLAHVFGQLIDNHYWVDKGLHMYVADNPLNVVDLAKEVQPHLFIGVPRIYEKIYSNVKAAIDGKALLRVGLKLPLLSGIFRKALKKKIGLKACRFAVTGAAPINPDILELFQSLGIPIFEGYGMTENTAGATLNYAEQNRVGTVGPVFPGTEMKVADDGELLIRGPHVMKGYYKDQKATDAVLRDGWLYTGDVGTIDDDGFVKITGRKKEIYVSSGGKNIAPLVIEETMKSMPLVSQCFLVGDARKYCSALLTLDAFAIMRDKLGMDPLEIPKNPVEQVAKLEELGHPLEEYTGSDAIRAEIQAQVDELNQKFSNPEQVKKFAILPRDFTVDDGELTPTLKIKRKPISDNWAAEIESLYADA</sequence>
<organism evidence="5">
    <name type="scientific">uncultured marine group II/III euryarchaeote KM3_188_A01</name>
    <dbReference type="NCBI Taxonomy" id="1457953"/>
    <lineage>
        <taxon>Archaea</taxon>
        <taxon>Methanobacteriati</taxon>
        <taxon>Methanobacteriota</taxon>
        <taxon>environmental samples</taxon>
    </lineage>
</organism>
<gene>
    <name evidence="5" type="primary">ACSL</name>
    <name evidence="5" type="synonym">fadD</name>
</gene>
<dbReference type="EMBL" id="KF900752">
    <property type="protein sequence ID" value="AIF05884.1"/>
    <property type="molecule type" value="Genomic_DNA"/>
</dbReference>
<keyword evidence="2" id="KW-0276">Fatty acid metabolism</keyword>
<protein>
    <submittedName>
        <fullName evidence="5">AMP-dependent synthetase and ligase (ACSL, fadD)</fullName>
        <ecNumber evidence="5">6.2.1.3</ecNumber>
    </submittedName>
</protein>
<dbReference type="InterPro" id="IPR042099">
    <property type="entry name" value="ANL_N_sf"/>
</dbReference>
<dbReference type="InterPro" id="IPR000873">
    <property type="entry name" value="AMP-dep_synth/lig_dom"/>
</dbReference>
<name>A0A075GQ08_9EURY</name>
<feature type="domain" description="AMP-dependent synthetase/ligase" evidence="4">
    <location>
        <begin position="11"/>
        <end position="404"/>
    </location>
</feature>
<evidence type="ECO:0000313" key="5">
    <source>
        <dbReference type="EMBL" id="AIF05884.1"/>
    </source>
</evidence>